<dbReference type="SUPFAM" id="SSF49899">
    <property type="entry name" value="Concanavalin A-like lectins/glucanases"/>
    <property type="match status" value="1"/>
</dbReference>
<dbReference type="InterPro" id="IPR041542">
    <property type="entry name" value="GH43_C2"/>
</dbReference>
<evidence type="ECO:0000256" key="6">
    <source>
        <dbReference type="RuleBase" id="RU361187"/>
    </source>
</evidence>
<sequence length="558" mass="63837">MKKYFLLLFLTFCVYNAQEKYSNPILMGFYPDPSICKVEDNYYLVNSSFAYFPGIPVFQSKDLVNWKLIGHVLDRKEQMNTNGLGVSRGVFAPSIRYHNGLFYVTCTLVDAGGNFIVTAKDPAGPWSNPVWIPEINGIDPSPFFDDDGKAYIVYNSVAPDNKPLYDGHRTIRIYELDLDSLKVRGDEHILVNGGTDLSKRPIWIEGPHIFKKDGYYFLIAAEGGTGDNHSEVVFRSKNLLGPYEPYAKNPILTQRHLDPNRKNPITSTGHADFVVTDGGDWWAVFLGCRPYDNGYYNTGRETFLAPVKWIDGWPVINPDYEEVQYFYPYPAKPAKEFAERKYSGNFIIVDEFDEDELSGDWIYLRTPEEKWHSLKEKEGFLRINLRPETCSGNGNPSFIGHRQQHIKCSAETKLNFSPESEFEKAGLVIFQNEKHFYYLCKSKNKLNDRVQLFKSTSGNELELIEEAIVPAELRSEDIRLKIVSEGKEYSFHYAWNEGEWNTFLNKLDASFLSTKVAGGFVGAVFGLYATSSGKISSNKAFYDYFIYRGNDDIFNKNE</sequence>
<evidence type="ECO:0000256" key="4">
    <source>
        <dbReference type="PIRSR" id="PIRSR606710-1"/>
    </source>
</evidence>
<dbReference type="RefSeq" id="WP_014856755.1">
    <property type="nucleotide sequence ID" value="NC_018178.1"/>
</dbReference>
<dbReference type="InterPro" id="IPR006710">
    <property type="entry name" value="Glyco_hydro_43"/>
</dbReference>
<keyword evidence="3 6" id="KW-0326">Glycosidase</keyword>
<dbReference type="EMBL" id="CP003557">
    <property type="protein sequence ID" value="AFN75323.1"/>
    <property type="molecule type" value="Genomic_DNA"/>
</dbReference>
<dbReference type="eggNOG" id="COG3507">
    <property type="taxonomic scope" value="Bacteria"/>
</dbReference>
<evidence type="ECO:0000259" key="7">
    <source>
        <dbReference type="Pfam" id="PF17851"/>
    </source>
</evidence>
<dbReference type="AlphaFoldDB" id="I7A273"/>
<dbReference type="Pfam" id="PF04616">
    <property type="entry name" value="Glyco_hydro_43"/>
    <property type="match status" value="1"/>
</dbReference>
<keyword evidence="2 6" id="KW-0378">Hydrolase</keyword>
<dbReference type="PANTHER" id="PTHR42812:SF12">
    <property type="entry name" value="BETA-XYLOSIDASE-RELATED"/>
    <property type="match status" value="1"/>
</dbReference>
<gene>
    <name evidence="8" type="ordered locus">MROS_2093</name>
</gene>
<evidence type="ECO:0000313" key="8">
    <source>
        <dbReference type="EMBL" id="AFN75323.1"/>
    </source>
</evidence>
<evidence type="ECO:0000256" key="5">
    <source>
        <dbReference type="PIRSR" id="PIRSR606710-2"/>
    </source>
</evidence>
<dbReference type="InterPro" id="IPR051795">
    <property type="entry name" value="Glycosyl_Hydrlase_43"/>
</dbReference>
<dbReference type="CDD" id="cd18617">
    <property type="entry name" value="GH43_XynB-like"/>
    <property type="match status" value="1"/>
</dbReference>
<dbReference type="GO" id="GO:0005975">
    <property type="term" value="P:carbohydrate metabolic process"/>
    <property type="evidence" value="ECO:0007669"/>
    <property type="project" value="InterPro"/>
</dbReference>
<protein>
    <submittedName>
        <fullName evidence="8">Alpha-N-arabinofuranosidase</fullName>
    </submittedName>
</protein>
<dbReference type="HOGENOM" id="CLU_016508_2_2_10"/>
<evidence type="ECO:0000256" key="1">
    <source>
        <dbReference type="ARBA" id="ARBA00009865"/>
    </source>
</evidence>
<dbReference type="STRING" id="1191523.MROS_2093"/>
<organism evidence="8 9">
    <name type="scientific">Melioribacter roseus (strain DSM 23840 / JCM 17771 / VKM B-2668 / P3M-2)</name>
    <dbReference type="NCBI Taxonomy" id="1191523"/>
    <lineage>
        <taxon>Bacteria</taxon>
        <taxon>Pseudomonadati</taxon>
        <taxon>Ignavibacteriota</taxon>
        <taxon>Ignavibacteria</taxon>
        <taxon>Ignavibacteriales</taxon>
        <taxon>Melioribacteraceae</taxon>
        <taxon>Melioribacter</taxon>
    </lineage>
</organism>
<dbReference type="Proteomes" id="UP000009011">
    <property type="component" value="Chromosome"/>
</dbReference>
<dbReference type="GO" id="GO:0004553">
    <property type="term" value="F:hydrolase activity, hydrolyzing O-glycosyl compounds"/>
    <property type="evidence" value="ECO:0007669"/>
    <property type="project" value="InterPro"/>
</dbReference>
<feature type="site" description="Important for catalytic activity, responsible for pKa modulation of the active site Glu and correct orientation of both the proton donor and substrate" evidence="5">
    <location>
        <position position="139"/>
    </location>
</feature>
<dbReference type="PANTHER" id="PTHR42812">
    <property type="entry name" value="BETA-XYLOSIDASE"/>
    <property type="match status" value="1"/>
</dbReference>
<dbReference type="Pfam" id="PF17851">
    <property type="entry name" value="GH43_C2"/>
    <property type="match status" value="1"/>
</dbReference>
<feature type="domain" description="Beta-xylosidase C-terminal Concanavalin A-like" evidence="7">
    <location>
        <begin position="350"/>
        <end position="548"/>
    </location>
</feature>
<dbReference type="KEGG" id="mro:MROS_2093"/>
<feature type="active site" description="Proton acceptor" evidence="4">
    <location>
        <position position="32"/>
    </location>
</feature>
<dbReference type="InterPro" id="IPR013320">
    <property type="entry name" value="ConA-like_dom_sf"/>
</dbReference>
<name>I7A273_MELRP</name>
<dbReference type="PATRIC" id="fig|1191523.3.peg.2213"/>
<keyword evidence="9" id="KW-1185">Reference proteome</keyword>
<reference evidence="8 9" key="1">
    <citation type="journal article" date="2013" name="PLoS ONE">
        <title>Genomic analysis of Melioribacter roseus, facultatively anaerobic organotrophic bacterium representing a novel deep lineage within Bacteriodetes/Chlorobi group.</title>
        <authorList>
            <person name="Kadnikov V.V."/>
            <person name="Mardanov A.V."/>
            <person name="Podosokorskaya O.A."/>
            <person name="Gavrilov S.N."/>
            <person name="Kublanov I.V."/>
            <person name="Beletsky A.V."/>
            <person name="Bonch-Osmolovskaya E.A."/>
            <person name="Ravin N.V."/>
        </authorList>
    </citation>
    <scope>NUCLEOTIDE SEQUENCE [LARGE SCALE GENOMIC DNA]</scope>
    <source>
        <strain evidence="9">JCM 17771 / P3M-2</strain>
    </source>
</reference>
<dbReference type="InterPro" id="IPR023296">
    <property type="entry name" value="Glyco_hydro_beta-prop_sf"/>
</dbReference>
<comment type="similarity">
    <text evidence="1 6">Belongs to the glycosyl hydrolase 43 family.</text>
</comment>
<evidence type="ECO:0000313" key="9">
    <source>
        <dbReference type="Proteomes" id="UP000009011"/>
    </source>
</evidence>
<evidence type="ECO:0000256" key="3">
    <source>
        <dbReference type="ARBA" id="ARBA00023295"/>
    </source>
</evidence>
<dbReference type="OrthoDB" id="9801455at2"/>
<feature type="active site" description="Proton donor" evidence="4">
    <location>
        <position position="205"/>
    </location>
</feature>
<dbReference type="Gene3D" id="2.60.120.200">
    <property type="match status" value="1"/>
</dbReference>
<proteinExistence type="inferred from homology"/>
<dbReference type="Gene3D" id="2.115.10.20">
    <property type="entry name" value="Glycosyl hydrolase domain, family 43"/>
    <property type="match status" value="1"/>
</dbReference>
<accession>I7A273</accession>
<evidence type="ECO:0000256" key="2">
    <source>
        <dbReference type="ARBA" id="ARBA00022801"/>
    </source>
</evidence>
<dbReference type="SUPFAM" id="SSF75005">
    <property type="entry name" value="Arabinanase/levansucrase/invertase"/>
    <property type="match status" value="1"/>
</dbReference>